<feature type="binding site" description="type 1 copper site" evidence="12">
    <location>
        <position position="187"/>
    </location>
    <ligand>
        <name>Cu cation</name>
        <dbReference type="ChEBI" id="CHEBI:23378"/>
        <label>1</label>
    </ligand>
</feature>
<keyword evidence="13" id="KW-0472">Membrane</keyword>
<dbReference type="CDD" id="cd11024">
    <property type="entry name" value="CuRO_1_2DMCO_NIR_like"/>
    <property type="match status" value="1"/>
</dbReference>
<keyword evidence="7 12" id="KW-0479">Metal-binding</keyword>
<evidence type="ECO:0000259" key="15">
    <source>
        <dbReference type="Pfam" id="PF07732"/>
    </source>
</evidence>
<evidence type="ECO:0000313" key="17">
    <source>
        <dbReference type="Proteomes" id="UP001050975"/>
    </source>
</evidence>
<evidence type="ECO:0000256" key="2">
    <source>
        <dbReference type="ARBA" id="ARBA00001973"/>
    </source>
</evidence>
<dbReference type="GO" id="GO:0050421">
    <property type="term" value="F:nitrite reductase (NO-forming) activity"/>
    <property type="evidence" value="ECO:0007669"/>
    <property type="project" value="UniProtKB-EC"/>
</dbReference>
<evidence type="ECO:0000256" key="6">
    <source>
        <dbReference type="ARBA" id="ARBA00017290"/>
    </source>
</evidence>
<dbReference type="InterPro" id="IPR045087">
    <property type="entry name" value="Cu-oxidase_fam"/>
</dbReference>
<dbReference type="PANTHER" id="PTHR11709:SF394">
    <property type="entry name" value="FI03373P-RELATED"/>
    <property type="match status" value="1"/>
</dbReference>
<sequence length="334" mass="37591">MQNLPIPEKRKPWTRRQLLQLALAGGVGVTGAALGLQILSAKLLPRVKIPPLPGDTPDGGNGINPMNVLRDFDYGTVKRENGRTIREFRITAKTSTLQLNSAVTFNTWNCNGRVPGPTLRAKQGDRVRVLFYNQGGHSHSLHFHGTHPPEADGVKPIANGKATIYEFDAEPYGVHLYHCHVEPVTRHIGKGLYGMFIVDPPGGRKPADEMVLIMAGYDINDDNRNELYAFNGLPNYYHHHPIPIYKDQLIRLYVLNMIEYDPAATFHLHANFFHVYRTGMTLTPSETNDVITMGTAERHILEFSYRYPGKYMFHPHQDIIAQNGCMGLFEVLNL</sequence>
<dbReference type="EC" id="1.7.2.1" evidence="5"/>
<keyword evidence="10 12" id="KW-0186">Copper</keyword>
<proteinExistence type="inferred from homology"/>
<comment type="subunit">
    <text evidence="4">Homotrimer.</text>
</comment>
<evidence type="ECO:0000256" key="12">
    <source>
        <dbReference type="PIRSR" id="PIRSR601287-1"/>
    </source>
</evidence>
<comment type="cofactor">
    <cofactor evidence="2 12">
        <name>Cu(2+)</name>
        <dbReference type="ChEBI" id="CHEBI:29036"/>
    </cofactor>
</comment>
<feature type="binding site" description="type 1 copper site" evidence="12">
    <location>
        <position position="144"/>
    </location>
    <ligand>
        <name>Cu cation</name>
        <dbReference type="ChEBI" id="CHEBI:23378"/>
        <label>1</label>
    </ligand>
</feature>
<evidence type="ECO:0000256" key="9">
    <source>
        <dbReference type="ARBA" id="ARBA00023002"/>
    </source>
</evidence>
<accession>A0AAV3XHY6</accession>
<feature type="transmembrane region" description="Helical" evidence="13">
    <location>
        <begin position="21"/>
        <end position="39"/>
    </location>
</feature>
<reference evidence="16" key="1">
    <citation type="submission" date="2019-10" db="EMBL/GenBank/DDBJ databases">
        <title>Draft genome sequece of Microseira wollei NIES-4236.</title>
        <authorList>
            <person name="Yamaguchi H."/>
            <person name="Suzuki S."/>
            <person name="Kawachi M."/>
        </authorList>
    </citation>
    <scope>NUCLEOTIDE SEQUENCE</scope>
    <source>
        <strain evidence="16">NIES-4236</strain>
    </source>
</reference>
<dbReference type="RefSeq" id="WP_226585894.1">
    <property type="nucleotide sequence ID" value="NZ_BLAY01000082.1"/>
</dbReference>
<evidence type="ECO:0000256" key="3">
    <source>
        <dbReference type="ARBA" id="ARBA00010609"/>
    </source>
</evidence>
<keyword evidence="9" id="KW-0560">Oxidoreductase</keyword>
<protein>
    <recommendedName>
        <fullName evidence="6">Copper-containing nitrite reductase</fullName>
        <ecNumber evidence="5">1.7.2.1</ecNumber>
    </recommendedName>
</protein>
<feature type="domain" description="Plastocyanin-like" evidence="14">
    <location>
        <begin position="225"/>
        <end position="331"/>
    </location>
</feature>
<evidence type="ECO:0000256" key="10">
    <source>
        <dbReference type="ARBA" id="ARBA00023008"/>
    </source>
</evidence>
<evidence type="ECO:0000256" key="7">
    <source>
        <dbReference type="ARBA" id="ARBA00022723"/>
    </source>
</evidence>
<dbReference type="PANTHER" id="PTHR11709">
    <property type="entry name" value="MULTI-COPPER OXIDASE"/>
    <property type="match status" value="1"/>
</dbReference>
<dbReference type="EMBL" id="BLAY01000082">
    <property type="protein sequence ID" value="GET40109.1"/>
    <property type="molecule type" value="Genomic_DNA"/>
</dbReference>
<evidence type="ECO:0000256" key="1">
    <source>
        <dbReference type="ARBA" id="ARBA00001960"/>
    </source>
</evidence>
<keyword evidence="13" id="KW-0812">Transmembrane</keyword>
<evidence type="ECO:0000256" key="13">
    <source>
        <dbReference type="SAM" id="Phobius"/>
    </source>
</evidence>
<dbReference type="PRINTS" id="PR00695">
    <property type="entry name" value="CUNO2RDTASE"/>
</dbReference>
<feature type="binding site" description="type 1 copper site" evidence="12">
    <location>
        <position position="178"/>
    </location>
    <ligand>
        <name>Cu cation</name>
        <dbReference type="ChEBI" id="CHEBI:23378"/>
        <label>1</label>
    </ligand>
</feature>
<dbReference type="Pfam" id="PF07732">
    <property type="entry name" value="Cu-oxidase_3"/>
    <property type="match status" value="1"/>
</dbReference>
<dbReference type="PROSITE" id="PS51318">
    <property type="entry name" value="TAT"/>
    <property type="match status" value="1"/>
</dbReference>
<dbReference type="InterPro" id="IPR001287">
    <property type="entry name" value="NO2-reductase_Cu"/>
</dbReference>
<dbReference type="Pfam" id="PF07731">
    <property type="entry name" value="Cu-oxidase_2"/>
    <property type="match status" value="1"/>
</dbReference>
<evidence type="ECO:0000256" key="8">
    <source>
        <dbReference type="ARBA" id="ARBA00022737"/>
    </source>
</evidence>
<evidence type="ECO:0000256" key="11">
    <source>
        <dbReference type="ARBA" id="ARBA00049340"/>
    </source>
</evidence>
<dbReference type="InterPro" id="IPR011706">
    <property type="entry name" value="Cu-oxidase_C"/>
</dbReference>
<feature type="binding site" description="type 1 copper site" evidence="12">
    <location>
        <position position="179"/>
    </location>
    <ligand>
        <name>Cu cation</name>
        <dbReference type="ChEBI" id="CHEBI:23378"/>
        <label>1</label>
    </ligand>
</feature>
<dbReference type="GO" id="GO:0005507">
    <property type="term" value="F:copper ion binding"/>
    <property type="evidence" value="ECO:0007669"/>
    <property type="project" value="InterPro"/>
</dbReference>
<evidence type="ECO:0000259" key="14">
    <source>
        <dbReference type="Pfam" id="PF07731"/>
    </source>
</evidence>
<dbReference type="InterPro" id="IPR008972">
    <property type="entry name" value="Cupredoxin"/>
</dbReference>
<feature type="binding site" description="type 1 copper site" evidence="12">
    <location>
        <position position="139"/>
    </location>
    <ligand>
        <name>Cu cation</name>
        <dbReference type="ChEBI" id="CHEBI:23378"/>
        <label>1</label>
    </ligand>
</feature>
<dbReference type="Proteomes" id="UP001050975">
    <property type="component" value="Unassembled WGS sequence"/>
</dbReference>
<gene>
    <name evidence="16" type="ORF">MiSe_49170</name>
</gene>
<feature type="domain" description="Plastocyanin-like" evidence="15">
    <location>
        <begin position="94"/>
        <end position="201"/>
    </location>
</feature>
<dbReference type="SUPFAM" id="SSF49503">
    <property type="entry name" value="Cupredoxins"/>
    <property type="match status" value="2"/>
</dbReference>
<keyword evidence="17" id="KW-1185">Reference proteome</keyword>
<evidence type="ECO:0000256" key="4">
    <source>
        <dbReference type="ARBA" id="ARBA00011233"/>
    </source>
</evidence>
<comment type="similarity">
    <text evidence="3">Belongs to the multicopper oxidase family.</text>
</comment>
<dbReference type="Gene3D" id="2.60.40.420">
    <property type="entry name" value="Cupredoxins - blue copper proteins"/>
    <property type="match status" value="2"/>
</dbReference>
<name>A0AAV3XHY6_9CYAN</name>
<organism evidence="16 17">
    <name type="scientific">Microseira wollei NIES-4236</name>
    <dbReference type="NCBI Taxonomy" id="2530354"/>
    <lineage>
        <taxon>Bacteria</taxon>
        <taxon>Bacillati</taxon>
        <taxon>Cyanobacteriota</taxon>
        <taxon>Cyanophyceae</taxon>
        <taxon>Oscillatoriophycideae</taxon>
        <taxon>Aerosakkonematales</taxon>
        <taxon>Aerosakkonemataceae</taxon>
        <taxon>Microseira</taxon>
    </lineage>
</organism>
<evidence type="ECO:0000256" key="5">
    <source>
        <dbReference type="ARBA" id="ARBA00011882"/>
    </source>
</evidence>
<keyword evidence="8" id="KW-0677">Repeat</keyword>
<comment type="caution">
    <text evidence="16">The sequence shown here is derived from an EMBL/GenBank/DDBJ whole genome shotgun (WGS) entry which is preliminary data.</text>
</comment>
<dbReference type="AlphaFoldDB" id="A0AAV3XHY6"/>
<keyword evidence="13" id="KW-1133">Transmembrane helix</keyword>
<dbReference type="InterPro" id="IPR011707">
    <property type="entry name" value="Cu-oxidase-like_N"/>
</dbReference>
<comment type="cofactor">
    <cofactor evidence="1 12">
        <name>Cu(+)</name>
        <dbReference type="ChEBI" id="CHEBI:49552"/>
    </cofactor>
</comment>
<evidence type="ECO:0000313" key="16">
    <source>
        <dbReference type="EMBL" id="GET40109.1"/>
    </source>
</evidence>
<comment type="catalytic activity">
    <reaction evidence="11">
        <text>nitric oxide + Fe(III)-[cytochrome c] + H2O = Fe(II)-[cytochrome c] + nitrite + 2 H(+)</text>
        <dbReference type="Rhea" id="RHEA:15233"/>
        <dbReference type="Rhea" id="RHEA-COMP:10350"/>
        <dbReference type="Rhea" id="RHEA-COMP:14399"/>
        <dbReference type="ChEBI" id="CHEBI:15377"/>
        <dbReference type="ChEBI" id="CHEBI:15378"/>
        <dbReference type="ChEBI" id="CHEBI:16301"/>
        <dbReference type="ChEBI" id="CHEBI:16480"/>
        <dbReference type="ChEBI" id="CHEBI:29033"/>
        <dbReference type="ChEBI" id="CHEBI:29034"/>
        <dbReference type="EC" id="1.7.2.1"/>
    </reaction>
</comment>
<dbReference type="InterPro" id="IPR006311">
    <property type="entry name" value="TAT_signal"/>
</dbReference>